<keyword evidence="3" id="KW-1185">Reference proteome</keyword>
<feature type="transmembrane region" description="Helical" evidence="1">
    <location>
        <begin position="78"/>
        <end position="99"/>
    </location>
</feature>
<keyword evidence="1" id="KW-0812">Transmembrane</keyword>
<proteinExistence type="predicted"/>
<organism evidence="2 3">
    <name type="scientific">Paenibacillus alba</name>
    <dbReference type="NCBI Taxonomy" id="1197127"/>
    <lineage>
        <taxon>Bacteria</taxon>
        <taxon>Bacillati</taxon>
        <taxon>Bacillota</taxon>
        <taxon>Bacilli</taxon>
        <taxon>Bacillales</taxon>
        <taxon>Paenibacillaceae</taxon>
        <taxon>Paenibacillus</taxon>
    </lineage>
</organism>
<dbReference type="Proteomes" id="UP001338137">
    <property type="component" value="Unassembled WGS sequence"/>
</dbReference>
<dbReference type="EMBL" id="JARLKY010000051">
    <property type="protein sequence ID" value="MEC0229513.1"/>
    <property type="molecule type" value="Genomic_DNA"/>
</dbReference>
<feature type="transmembrane region" description="Helical" evidence="1">
    <location>
        <begin position="47"/>
        <end position="71"/>
    </location>
</feature>
<keyword evidence="1" id="KW-1133">Transmembrane helix</keyword>
<evidence type="ECO:0000256" key="1">
    <source>
        <dbReference type="SAM" id="Phobius"/>
    </source>
</evidence>
<dbReference type="RefSeq" id="WP_173227716.1">
    <property type="nucleotide sequence ID" value="NZ_JABMKZ010000061.1"/>
</dbReference>
<keyword evidence="1" id="KW-0472">Membrane</keyword>
<protein>
    <submittedName>
        <fullName evidence="2">Uncharacterized protein</fullName>
    </submittedName>
</protein>
<evidence type="ECO:0000313" key="2">
    <source>
        <dbReference type="EMBL" id="MEC0229513.1"/>
    </source>
</evidence>
<feature type="transmembrane region" description="Helical" evidence="1">
    <location>
        <begin position="7"/>
        <end position="27"/>
    </location>
</feature>
<sequence>MNRQKMLWSFILSQIVYVLFIAVWLFIAGFSVMMFDDPSAMSDTKTWLIFSYIVAYPLGLLAALIGGWVLFARTRYKAALIWNAIPLVWIVPMLGFLVYSQF</sequence>
<gene>
    <name evidence="2" type="ORF">P4I72_20500</name>
</gene>
<name>A0ABU6G9L9_9BACL</name>
<reference evidence="2 3" key="1">
    <citation type="submission" date="2023-03" db="EMBL/GenBank/DDBJ databases">
        <title>Bacillus Genome Sequencing.</title>
        <authorList>
            <person name="Dunlap C."/>
        </authorList>
    </citation>
    <scope>NUCLEOTIDE SEQUENCE [LARGE SCALE GENOMIC DNA]</scope>
    <source>
        <strain evidence="2 3">BD-533</strain>
    </source>
</reference>
<accession>A0ABU6G9L9</accession>
<evidence type="ECO:0000313" key="3">
    <source>
        <dbReference type="Proteomes" id="UP001338137"/>
    </source>
</evidence>
<comment type="caution">
    <text evidence="2">The sequence shown here is derived from an EMBL/GenBank/DDBJ whole genome shotgun (WGS) entry which is preliminary data.</text>
</comment>